<dbReference type="AlphaFoldDB" id="A0A433V9U6"/>
<evidence type="ECO:0000313" key="2">
    <source>
        <dbReference type="EMBL" id="RUT02864.1"/>
    </source>
</evidence>
<reference evidence="2" key="2">
    <citation type="journal article" date="2019" name="Genome Biol. Evol.">
        <title>Day and night: Metabolic profiles and evolutionary relationships of six axenic non-marine cyanobacteria.</title>
        <authorList>
            <person name="Will S.E."/>
            <person name="Henke P."/>
            <person name="Boedeker C."/>
            <person name="Huang S."/>
            <person name="Brinkmann H."/>
            <person name="Rohde M."/>
            <person name="Jarek M."/>
            <person name="Friedl T."/>
            <person name="Seufert S."/>
            <person name="Schumacher M."/>
            <person name="Overmann J."/>
            <person name="Neumann-Schaal M."/>
            <person name="Petersen J."/>
        </authorList>
    </citation>
    <scope>NUCLEOTIDE SEQUENCE [LARGE SCALE GENOMIC DNA]</scope>
    <source>
        <strain evidence="2">PCC 7102</strain>
    </source>
</reference>
<dbReference type="EMBL" id="RSCL01000015">
    <property type="protein sequence ID" value="RUT02864.1"/>
    <property type="molecule type" value="Genomic_DNA"/>
</dbReference>
<name>A0A433V9U6_9CYAN</name>
<comment type="caution">
    <text evidence="2">The sequence shown here is derived from an EMBL/GenBank/DDBJ whole genome shotgun (WGS) entry which is preliminary data.</text>
</comment>
<gene>
    <name evidence="2" type="ORF">DSM106972_057840</name>
</gene>
<evidence type="ECO:0000256" key="1">
    <source>
        <dbReference type="SAM" id="MobiDB-lite"/>
    </source>
</evidence>
<accession>A0A433V9U6</accession>
<keyword evidence="3" id="KW-1185">Reference proteome</keyword>
<feature type="region of interest" description="Disordered" evidence="1">
    <location>
        <begin position="1"/>
        <end position="22"/>
    </location>
</feature>
<dbReference type="Proteomes" id="UP000271624">
    <property type="component" value="Unassembled WGS sequence"/>
</dbReference>
<organism evidence="2 3">
    <name type="scientific">Dulcicalothrix desertica PCC 7102</name>
    <dbReference type="NCBI Taxonomy" id="232991"/>
    <lineage>
        <taxon>Bacteria</taxon>
        <taxon>Bacillati</taxon>
        <taxon>Cyanobacteriota</taxon>
        <taxon>Cyanophyceae</taxon>
        <taxon>Nostocales</taxon>
        <taxon>Calotrichaceae</taxon>
        <taxon>Dulcicalothrix</taxon>
    </lineage>
</organism>
<evidence type="ECO:0000313" key="3">
    <source>
        <dbReference type="Proteomes" id="UP000271624"/>
    </source>
</evidence>
<proteinExistence type="predicted"/>
<sequence>MVRQVTQEEAADDLVIYPDSDGEPMAQNTLQFNWIVCDTKAHEGLEAPTDKSFL</sequence>
<dbReference type="RefSeq" id="WP_233787667.1">
    <property type="nucleotide sequence ID" value="NZ_RSCL01000015.1"/>
</dbReference>
<reference evidence="2" key="1">
    <citation type="submission" date="2018-12" db="EMBL/GenBank/DDBJ databases">
        <authorList>
            <person name="Will S."/>
            <person name="Neumann-Schaal M."/>
            <person name="Henke P."/>
        </authorList>
    </citation>
    <scope>NUCLEOTIDE SEQUENCE</scope>
    <source>
        <strain evidence="2">PCC 7102</strain>
    </source>
</reference>
<protein>
    <submittedName>
        <fullName evidence="2">Uncharacterized protein</fullName>
    </submittedName>
</protein>